<dbReference type="AlphaFoldDB" id="A0A1V8M1M2"/>
<protein>
    <submittedName>
        <fullName evidence="1">Uncharacterized protein</fullName>
    </submittedName>
</protein>
<proteinExistence type="predicted"/>
<organism evidence="1 2">
    <name type="scientific">Methyloprofundus sedimenti</name>
    <dbReference type="NCBI Taxonomy" id="1420851"/>
    <lineage>
        <taxon>Bacteria</taxon>
        <taxon>Pseudomonadati</taxon>
        <taxon>Pseudomonadota</taxon>
        <taxon>Gammaproteobacteria</taxon>
        <taxon>Methylococcales</taxon>
        <taxon>Methylococcaceae</taxon>
        <taxon>Methyloprofundus</taxon>
    </lineage>
</organism>
<keyword evidence="2" id="KW-1185">Reference proteome</keyword>
<dbReference type="Proteomes" id="UP000191980">
    <property type="component" value="Unassembled WGS sequence"/>
</dbReference>
<gene>
    <name evidence="1" type="ORF">AU255_14620</name>
</gene>
<reference evidence="1 2" key="1">
    <citation type="submission" date="2015-12" db="EMBL/GenBank/DDBJ databases">
        <authorList>
            <person name="Shamseldin A."/>
            <person name="Moawad H."/>
            <person name="Abd El-Rahim W.M."/>
            <person name="Sadowsky M.J."/>
        </authorList>
    </citation>
    <scope>NUCLEOTIDE SEQUENCE [LARGE SCALE GENOMIC DNA]</scope>
    <source>
        <strain evidence="1 2">WF1</strain>
    </source>
</reference>
<comment type="caution">
    <text evidence="1">The sequence shown here is derived from an EMBL/GenBank/DDBJ whole genome shotgun (WGS) entry which is preliminary data.</text>
</comment>
<dbReference type="EMBL" id="LPUF01000003">
    <property type="protein sequence ID" value="OQK15461.1"/>
    <property type="molecule type" value="Genomic_DNA"/>
</dbReference>
<accession>A0A1V8M1M2</accession>
<evidence type="ECO:0000313" key="2">
    <source>
        <dbReference type="Proteomes" id="UP000191980"/>
    </source>
</evidence>
<evidence type="ECO:0000313" key="1">
    <source>
        <dbReference type="EMBL" id="OQK15461.1"/>
    </source>
</evidence>
<name>A0A1V8M1M2_9GAMM</name>
<sequence>MPTDNAIGNLIYVAERVRVQIALGTKERQDNPLQRWLSIETRIQHLRCDWHDSQLAGGNPAFAL</sequence>